<gene>
    <name evidence="2" type="ORF">EHT25_21780</name>
</gene>
<feature type="domain" description="KaiB" evidence="1">
    <location>
        <begin position="21"/>
        <end position="102"/>
    </location>
</feature>
<organism evidence="2 3">
    <name type="scientific">Larkinella rosea</name>
    <dbReference type="NCBI Taxonomy" id="2025312"/>
    <lineage>
        <taxon>Bacteria</taxon>
        <taxon>Pseudomonadati</taxon>
        <taxon>Bacteroidota</taxon>
        <taxon>Cytophagia</taxon>
        <taxon>Cytophagales</taxon>
        <taxon>Spirosomataceae</taxon>
        <taxon>Larkinella</taxon>
    </lineage>
</organism>
<dbReference type="AlphaFoldDB" id="A0A3P1BIA6"/>
<evidence type="ECO:0000313" key="3">
    <source>
        <dbReference type="Proteomes" id="UP000271925"/>
    </source>
</evidence>
<dbReference type="InterPro" id="IPR039022">
    <property type="entry name" value="KaiB-like"/>
</dbReference>
<evidence type="ECO:0000259" key="1">
    <source>
        <dbReference type="SMART" id="SM01248"/>
    </source>
</evidence>
<dbReference type="Pfam" id="PF07689">
    <property type="entry name" value="KaiB"/>
    <property type="match status" value="1"/>
</dbReference>
<dbReference type="RefSeq" id="WP_124877292.1">
    <property type="nucleotide sequence ID" value="NZ_RQJO01000010.1"/>
</dbReference>
<dbReference type="OrthoDB" id="5458519at2"/>
<proteinExistence type="predicted"/>
<dbReference type="EMBL" id="RQJO01000010">
    <property type="protein sequence ID" value="RRB00827.1"/>
    <property type="molecule type" value="Genomic_DNA"/>
</dbReference>
<keyword evidence="3" id="KW-1185">Reference proteome</keyword>
<dbReference type="GO" id="GO:0048511">
    <property type="term" value="P:rhythmic process"/>
    <property type="evidence" value="ECO:0007669"/>
    <property type="project" value="InterPro"/>
</dbReference>
<name>A0A3P1BIA6_9BACT</name>
<dbReference type="Proteomes" id="UP000271925">
    <property type="component" value="Unassembled WGS sequence"/>
</dbReference>
<reference evidence="2 3" key="1">
    <citation type="submission" date="2018-11" db="EMBL/GenBank/DDBJ databases">
        <authorList>
            <person name="Zhou Z."/>
            <person name="Wang G."/>
        </authorList>
    </citation>
    <scope>NUCLEOTIDE SEQUENCE [LARGE SCALE GENOMIC DNA]</scope>
    <source>
        <strain evidence="2 3">KCTC52004</strain>
    </source>
</reference>
<dbReference type="InterPro" id="IPR011649">
    <property type="entry name" value="KaiB_domain"/>
</dbReference>
<dbReference type="PANTHER" id="PTHR41709">
    <property type="entry name" value="KAIB-LIKE PROTEIN 1"/>
    <property type="match status" value="1"/>
</dbReference>
<accession>A0A3P1BIA6</accession>
<comment type="caution">
    <text evidence="2">The sequence shown here is derived from an EMBL/GenBank/DDBJ whole genome shotgun (WGS) entry which is preliminary data.</text>
</comment>
<sequence length="107" mass="11845">MIEPVTLSDLESNDEPAYELRLFVTGASINSIRAIANLKHICDMYIPGRYSLEIIDVYQQKALAESEQIIALPLLIKKLPMPQRRLIGDMSDTAKVLKGLGISTGSE</sequence>
<dbReference type="SMART" id="SM01248">
    <property type="entry name" value="KaiB"/>
    <property type="match status" value="1"/>
</dbReference>
<evidence type="ECO:0000313" key="2">
    <source>
        <dbReference type="EMBL" id="RRB00827.1"/>
    </source>
</evidence>
<protein>
    <submittedName>
        <fullName evidence="2">Circadian clock protein KaiB</fullName>
    </submittedName>
</protein>
<dbReference type="CDD" id="cd02978">
    <property type="entry name" value="KaiB_like"/>
    <property type="match status" value="1"/>
</dbReference>
<dbReference type="SUPFAM" id="SSF52833">
    <property type="entry name" value="Thioredoxin-like"/>
    <property type="match status" value="1"/>
</dbReference>
<dbReference type="PANTHER" id="PTHR41709:SF2">
    <property type="entry name" value="CIRCADIAN CLOCK PROTEIN KAIB2"/>
    <property type="match status" value="1"/>
</dbReference>
<dbReference type="Gene3D" id="3.40.30.10">
    <property type="entry name" value="Glutaredoxin"/>
    <property type="match status" value="1"/>
</dbReference>
<dbReference type="InterPro" id="IPR036249">
    <property type="entry name" value="Thioredoxin-like_sf"/>
</dbReference>